<keyword evidence="4" id="KW-1185">Reference proteome</keyword>
<feature type="transmembrane region" description="Helical" evidence="2">
    <location>
        <begin position="12"/>
        <end position="30"/>
    </location>
</feature>
<evidence type="ECO:0000313" key="3">
    <source>
        <dbReference type="EMBL" id="QYO78598.1"/>
    </source>
</evidence>
<evidence type="ECO:0000256" key="1">
    <source>
        <dbReference type="SAM" id="MobiDB-lite"/>
    </source>
</evidence>
<dbReference type="Proteomes" id="UP000825799">
    <property type="component" value="Chromosome"/>
</dbReference>
<evidence type="ECO:0000256" key="2">
    <source>
        <dbReference type="SAM" id="Phobius"/>
    </source>
</evidence>
<keyword evidence="2" id="KW-0472">Membrane</keyword>
<dbReference type="EMBL" id="CP080590">
    <property type="protein sequence ID" value="QYO78598.1"/>
    <property type="molecule type" value="Genomic_DNA"/>
</dbReference>
<gene>
    <name evidence="3" type="ORF">K1X15_08685</name>
</gene>
<keyword evidence="2" id="KW-0812">Transmembrane</keyword>
<dbReference type="RefSeq" id="WP_220307062.1">
    <property type="nucleotide sequence ID" value="NZ_CP080590.1"/>
</dbReference>
<protein>
    <recommendedName>
        <fullName evidence="5">DUF4760 domain-containing protein</fullName>
    </recommendedName>
</protein>
<feature type="region of interest" description="Disordered" evidence="1">
    <location>
        <begin position="185"/>
        <end position="204"/>
    </location>
</feature>
<keyword evidence="2" id="KW-1133">Transmembrane helix</keyword>
<accession>A0ABX8WII6</accession>
<sequence>MAPVIHWLLNGQNLAALIAAASAALAFIQYRRNSIRQKNDLAQSQAVTAARETLALLGNVSAQDALSALDYSEPTAMRALEIHAATYETNPKAKFSEEEKAARDKIDVLLTRLEMINFLIDRGVISATDFESHFAYWLELLGEVPGRNPPDKLVHFSDANRRKLWNYIRVYRFHGVIELFKRYGRASSGTGTPEDLFVARQPTS</sequence>
<name>A0ABX8WII6_9HYPH</name>
<proteinExistence type="predicted"/>
<evidence type="ECO:0008006" key="5">
    <source>
        <dbReference type="Google" id="ProtNLM"/>
    </source>
</evidence>
<reference evidence="3 4" key="1">
    <citation type="submission" date="2021-08" db="EMBL/GenBank/DDBJ databases">
        <title>Devosia salina sp. nov., isolated from the South China Sea sediment.</title>
        <authorList>
            <person name="Zhou Z."/>
        </authorList>
    </citation>
    <scope>NUCLEOTIDE SEQUENCE [LARGE SCALE GENOMIC DNA]</scope>
    <source>
        <strain evidence="3 4">SCS-3</strain>
    </source>
</reference>
<organism evidence="3 4">
    <name type="scientific">Devosia salina</name>
    <dbReference type="NCBI Taxonomy" id="2860336"/>
    <lineage>
        <taxon>Bacteria</taxon>
        <taxon>Pseudomonadati</taxon>
        <taxon>Pseudomonadota</taxon>
        <taxon>Alphaproteobacteria</taxon>
        <taxon>Hyphomicrobiales</taxon>
        <taxon>Devosiaceae</taxon>
        <taxon>Devosia</taxon>
    </lineage>
</organism>
<evidence type="ECO:0000313" key="4">
    <source>
        <dbReference type="Proteomes" id="UP000825799"/>
    </source>
</evidence>